<evidence type="ECO:0000256" key="1">
    <source>
        <dbReference type="SAM" id="MobiDB-lite"/>
    </source>
</evidence>
<keyword evidence="3" id="KW-1185">Reference proteome</keyword>
<evidence type="ECO:0000313" key="3">
    <source>
        <dbReference type="Proteomes" id="UP001054945"/>
    </source>
</evidence>
<accession>A0AAV4SPY0</accession>
<reference evidence="2 3" key="1">
    <citation type="submission" date="2021-06" db="EMBL/GenBank/DDBJ databases">
        <title>Caerostris extrusa draft genome.</title>
        <authorList>
            <person name="Kono N."/>
            <person name="Arakawa K."/>
        </authorList>
    </citation>
    <scope>NUCLEOTIDE SEQUENCE [LARGE SCALE GENOMIC DNA]</scope>
</reference>
<dbReference type="EMBL" id="BPLR01010048">
    <property type="protein sequence ID" value="GIY36433.1"/>
    <property type="molecule type" value="Genomic_DNA"/>
</dbReference>
<proteinExistence type="predicted"/>
<feature type="region of interest" description="Disordered" evidence="1">
    <location>
        <begin position="59"/>
        <end position="78"/>
    </location>
</feature>
<comment type="caution">
    <text evidence="2">The sequence shown here is derived from an EMBL/GenBank/DDBJ whole genome shotgun (WGS) entry which is preliminary data.</text>
</comment>
<dbReference type="Proteomes" id="UP001054945">
    <property type="component" value="Unassembled WGS sequence"/>
</dbReference>
<feature type="compositionally biased region" description="Basic and acidic residues" evidence="1">
    <location>
        <begin position="60"/>
        <end position="71"/>
    </location>
</feature>
<protein>
    <submittedName>
        <fullName evidence="2">Uncharacterized protein</fullName>
    </submittedName>
</protein>
<sequence>MQNDSYNQMGKEMNLTKLYEVKKNKSSTTTHAVLSSAPQNQLSKVLIRVRVMSKSIRRSSLHEKRIRKSDAKQGLACK</sequence>
<organism evidence="2 3">
    <name type="scientific">Caerostris extrusa</name>
    <name type="common">Bark spider</name>
    <name type="synonym">Caerostris bankana</name>
    <dbReference type="NCBI Taxonomy" id="172846"/>
    <lineage>
        <taxon>Eukaryota</taxon>
        <taxon>Metazoa</taxon>
        <taxon>Ecdysozoa</taxon>
        <taxon>Arthropoda</taxon>
        <taxon>Chelicerata</taxon>
        <taxon>Arachnida</taxon>
        <taxon>Araneae</taxon>
        <taxon>Araneomorphae</taxon>
        <taxon>Entelegynae</taxon>
        <taxon>Araneoidea</taxon>
        <taxon>Araneidae</taxon>
        <taxon>Caerostris</taxon>
    </lineage>
</organism>
<name>A0AAV4SPY0_CAEEX</name>
<dbReference type="AlphaFoldDB" id="A0AAV4SPY0"/>
<evidence type="ECO:0000313" key="2">
    <source>
        <dbReference type="EMBL" id="GIY36433.1"/>
    </source>
</evidence>
<gene>
    <name evidence="2" type="ORF">CEXT_793481</name>
</gene>